<dbReference type="STRING" id="451379.A0A0N5ARD7"/>
<protein>
    <submittedName>
        <fullName evidence="4">Arrestin_C domain-containing protein</fullName>
    </submittedName>
</protein>
<dbReference type="AlphaFoldDB" id="A0A0N5ARD7"/>
<dbReference type="InterPro" id="IPR014752">
    <property type="entry name" value="Arrestin-like_C"/>
</dbReference>
<dbReference type="PANTHER" id="PTHR11188:SF175">
    <property type="entry name" value="ARRESTIN C-TERMINAL-LIKE DOMAIN-CONTAINING PROTEIN"/>
    <property type="match status" value="1"/>
</dbReference>
<dbReference type="GO" id="GO:0005737">
    <property type="term" value="C:cytoplasm"/>
    <property type="evidence" value="ECO:0007669"/>
    <property type="project" value="TreeGrafter"/>
</dbReference>
<dbReference type="Gene3D" id="2.60.40.640">
    <property type="match status" value="2"/>
</dbReference>
<comment type="similarity">
    <text evidence="1">Belongs to the arrestin family.</text>
</comment>
<reference evidence="4" key="1">
    <citation type="submission" date="2017-02" db="UniProtKB">
        <authorList>
            <consortium name="WormBaseParasite"/>
        </authorList>
    </citation>
    <scope>IDENTIFICATION</scope>
</reference>
<dbReference type="Proteomes" id="UP000046393">
    <property type="component" value="Unplaced"/>
</dbReference>
<dbReference type="InterPro" id="IPR011022">
    <property type="entry name" value="Arrestin_C-like"/>
</dbReference>
<dbReference type="InterPro" id="IPR050357">
    <property type="entry name" value="Arrestin_domain-protein"/>
</dbReference>
<sequence>MPTFVIVYDKPSMVYSPGETLSGTLQIALKKQLKVDSISVTFHGEAQTHFTSYETKFFTGRKRSQESYTGFIGYDGSKIYCDENQIVWSLSECKRYLTRGTYRRRFEFNIPLKCPPSYKGTYGSIQYYCYAKIDSYPKLGKKTKRFITVFPKYDLPRHSLPHPEAPIENTEKIGFFYYHHGYVHVKASIKKLGYAIGEAIDVCLDIANLSTKTIEKLRLRLKQIATYIGFCSYDFIPEQFFEIRTIASVDKAYVLEPKNSGVFYITTRVPYVTPSFDDCPLIKIRYELCIKVFVKGNTRNTLRILLPVVINTVPVQTPDKPLIRQHSSPALLGLGYCIAKDYCSMQSIYKCPQYGWSFIHNFTYAHLSAPYLIRIR</sequence>
<dbReference type="InterPro" id="IPR011021">
    <property type="entry name" value="Arrestin-like_N"/>
</dbReference>
<keyword evidence="3" id="KW-1185">Reference proteome</keyword>
<evidence type="ECO:0000256" key="1">
    <source>
        <dbReference type="ARBA" id="ARBA00005298"/>
    </source>
</evidence>
<dbReference type="Pfam" id="PF02752">
    <property type="entry name" value="Arrestin_C"/>
    <property type="match status" value="1"/>
</dbReference>
<dbReference type="WBParaSite" id="SMUV_0000728301-mRNA-1">
    <property type="protein sequence ID" value="SMUV_0000728301-mRNA-1"/>
    <property type="gene ID" value="SMUV_0000728301"/>
</dbReference>
<dbReference type="SUPFAM" id="SSF81296">
    <property type="entry name" value="E set domains"/>
    <property type="match status" value="2"/>
</dbReference>
<organism evidence="3 4">
    <name type="scientific">Syphacia muris</name>
    <dbReference type="NCBI Taxonomy" id="451379"/>
    <lineage>
        <taxon>Eukaryota</taxon>
        <taxon>Metazoa</taxon>
        <taxon>Ecdysozoa</taxon>
        <taxon>Nematoda</taxon>
        <taxon>Chromadorea</taxon>
        <taxon>Rhabditida</taxon>
        <taxon>Spirurina</taxon>
        <taxon>Oxyuridomorpha</taxon>
        <taxon>Oxyuroidea</taxon>
        <taxon>Oxyuridae</taxon>
        <taxon>Syphacia</taxon>
    </lineage>
</organism>
<dbReference type="PANTHER" id="PTHR11188">
    <property type="entry name" value="ARRESTIN DOMAIN CONTAINING PROTEIN"/>
    <property type="match status" value="1"/>
</dbReference>
<dbReference type="Pfam" id="PF00339">
    <property type="entry name" value="Arrestin_N"/>
    <property type="match status" value="1"/>
</dbReference>
<feature type="domain" description="Arrestin C-terminal-like" evidence="2">
    <location>
        <begin position="179"/>
        <end position="315"/>
    </location>
</feature>
<name>A0A0N5ARD7_9BILA</name>
<evidence type="ECO:0000313" key="4">
    <source>
        <dbReference type="WBParaSite" id="SMUV_0000728301-mRNA-1"/>
    </source>
</evidence>
<dbReference type="InterPro" id="IPR014756">
    <property type="entry name" value="Ig_E-set"/>
</dbReference>
<evidence type="ECO:0000259" key="2">
    <source>
        <dbReference type="SMART" id="SM01017"/>
    </source>
</evidence>
<proteinExistence type="inferred from homology"/>
<accession>A0A0N5ARD7</accession>
<dbReference type="GO" id="GO:0015031">
    <property type="term" value="P:protein transport"/>
    <property type="evidence" value="ECO:0007669"/>
    <property type="project" value="TreeGrafter"/>
</dbReference>
<evidence type="ECO:0000313" key="3">
    <source>
        <dbReference type="Proteomes" id="UP000046393"/>
    </source>
</evidence>
<dbReference type="SMART" id="SM01017">
    <property type="entry name" value="Arrestin_C"/>
    <property type="match status" value="1"/>
</dbReference>